<feature type="transmembrane region" description="Helical" evidence="12">
    <location>
        <begin position="6"/>
        <end position="26"/>
    </location>
</feature>
<evidence type="ECO:0000256" key="9">
    <source>
        <dbReference type="ARBA" id="ARBA00022748"/>
    </source>
</evidence>
<evidence type="ECO:0000256" key="12">
    <source>
        <dbReference type="RuleBase" id="RU363101"/>
    </source>
</evidence>
<protein>
    <recommendedName>
        <fullName evidence="4 12">Heme exporter protein D</fullName>
    </recommendedName>
</protein>
<dbReference type="Proteomes" id="UP000251035">
    <property type="component" value="Unassembled WGS sequence"/>
</dbReference>
<evidence type="ECO:0000256" key="8">
    <source>
        <dbReference type="ARBA" id="ARBA00022692"/>
    </source>
</evidence>
<dbReference type="GO" id="GO:0017004">
    <property type="term" value="P:cytochrome complex assembly"/>
    <property type="evidence" value="ECO:0007669"/>
    <property type="project" value="UniProtKB-KW"/>
</dbReference>
<dbReference type="Proteomes" id="UP000270757">
    <property type="component" value="Unassembled WGS sequence"/>
</dbReference>
<reference evidence="14 17" key="3">
    <citation type="submission" date="2018-09" db="EMBL/GenBank/DDBJ databases">
        <title>Draft genome sequences of Legionella taurinensis isolated from water samples.</title>
        <authorList>
            <person name="Chakeri A."/>
            <person name="Allerberger F."/>
            <person name="Kundi M."/>
            <person name="Ruppitsch W."/>
            <person name="Schmid D."/>
        </authorList>
    </citation>
    <scope>NUCLEOTIDE SEQUENCE [LARGE SCALE GENOMIC DNA]</scope>
    <source>
        <strain evidence="14 17">4570-18-6</strain>
    </source>
</reference>
<evidence type="ECO:0000256" key="11">
    <source>
        <dbReference type="ARBA" id="ARBA00023136"/>
    </source>
</evidence>
<evidence type="ECO:0000313" key="17">
    <source>
        <dbReference type="Proteomes" id="UP000270757"/>
    </source>
</evidence>
<evidence type="ECO:0000313" key="16">
    <source>
        <dbReference type="Proteomes" id="UP000251035"/>
    </source>
</evidence>
<dbReference type="AlphaFoldDB" id="A0A3A5LZH4"/>
<comment type="caution">
    <text evidence="14">The sequence shown here is derived from an EMBL/GenBank/DDBJ whole genome shotgun (WGS) entry which is preliminary data.</text>
</comment>
<evidence type="ECO:0000313" key="18">
    <source>
        <dbReference type="Proteomes" id="UP000306421"/>
    </source>
</evidence>
<dbReference type="InterPro" id="IPR007078">
    <property type="entry name" value="Haem_export_protD_CcmD"/>
</dbReference>
<keyword evidence="11 12" id="KW-0472">Membrane</keyword>
<dbReference type="Pfam" id="PF04995">
    <property type="entry name" value="CcmD"/>
    <property type="match status" value="1"/>
</dbReference>
<evidence type="ECO:0000256" key="10">
    <source>
        <dbReference type="ARBA" id="ARBA00022989"/>
    </source>
</evidence>
<dbReference type="NCBIfam" id="TIGR03141">
    <property type="entry name" value="cytochro_ccmD"/>
    <property type="match status" value="1"/>
</dbReference>
<evidence type="ECO:0000256" key="4">
    <source>
        <dbReference type="ARBA" id="ARBA00016461"/>
    </source>
</evidence>
<keyword evidence="16" id="KW-1185">Reference proteome</keyword>
<dbReference type="EMBL" id="QCXM01000019">
    <property type="protein sequence ID" value="PUT45018.1"/>
    <property type="molecule type" value="Genomic_DNA"/>
</dbReference>
<keyword evidence="8 12" id="KW-0812">Transmembrane</keyword>
<reference evidence="13 16" key="1">
    <citation type="submission" date="2018-04" db="EMBL/GenBank/DDBJ databases">
        <title>Whole genome sequence comparison of clinical and drinking water Legionella pneumophila isolates associated with the Flint Water Crisis.</title>
        <authorList>
            <person name="Garner E."/>
            <person name="Brown C."/>
            <person name="Schwake O."/>
            <person name="Coil D."/>
            <person name="Jospin G."/>
            <person name="Eisen J."/>
            <person name="Edwards M."/>
            <person name="Pruden A."/>
        </authorList>
    </citation>
    <scope>NUCLEOTIDE SEQUENCE [LARGE SCALE GENOMIC DNA]</scope>
    <source>
        <strain evidence="13 16">Genessee03</strain>
    </source>
</reference>
<name>A0A3A5LZH4_9GAMM</name>
<sequence>MGKYAMYIWPAYGLVCGVLALLLLDIKRQQKRTRSKLNQWFRRQ</sequence>
<evidence type="ECO:0000256" key="6">
    <source>
        <dbReference type="ARBA" id="ARBA00022475"/>
    </source>
</evidence>
<gene>
    <name evidence="14" type="primary">ccmD</name>
    <name evidence="14" type="ORF">D6J04_06050</name>
    <name evidence="13" type="ORF">DB745_13745</name>
    <name evidence="15" type="ORF">DIZ81_13785</name>
</gene>
<comment type="similarity">
    <text evidence="3 12">Belongs to the CcmD/CycX/HelD family.</text>
</comment>
<comment type="subcellular location">
    <subcellularLocation>
        <location evidence="2 12">Cell inner membrane</location>
        <topology evidence="2 12">Single-pass membrane protein</topology>
    </subcellularLocation>
</comment>
<evidence type="ECO:0000313" key="14">
    <source>
        <dbReference type="EMBL" id="RJT47838.1"/>
    </source>
</evidence>
<keyword evidence="5 12" id="KW-0813">Transport</keyword>
<evidence type="ECO:0000256" key="1">
    <source>
        <dbReference type="ARBA" id="ARBA00002442"/>
    </source>
</evidence>
<keyword evidence="9 12" id="KW-0201">Cytochrome c-type biogenesis</keyword>
<comment type="function">
    <text evidence="1 12">Required for the export of heme to the periplasm for the biogenesis of c-type cytochromes.</text>
</comment>
<accession>A0A3A5LZH4</accession>
<evidence type="ECO:0000256" key="2">
    <source>
        <dbReference type="ARBA" id="ARBA00004377"/>
    </source>
</evidence>
<organism evidence="14 17">
    <name type="scientific">Legionella taurinensis</name>
    <dbReference type="NCBI Taxonomy" id="70611"/>
    <lineage>
        <taxon>Bacteria</taxon>
        <taxon>Pseudomonadati</taxon>
        <taxon>Pseudomonadota</taxon>
        <taxon>Gammaproteobacteria</taxon>
        <taxon>Legionellales</taxon>
        <taxon>Legionellaceae</taxon>
        <taxon>Legionella</taxon>
    </lineage>
</organism>
<dbReference type="Proteomes" id="UP000306421">
    <property type="component" value="Unassembled WGS sequence"/>
</dbReference>
<proteinExistence type="inferred from homology"/>
<dbReference type="GO" id="GO:0005886">
    <property type="term" value="C:plasma membrane"/>
    <property type="evidence" value="ECO:0007669"/>
    <property type="project" value="UniProtKB-SubCell"/>
</dbReference>
<keyword evidence="7 12" id="KW-0997">Cell inner membrane</keyword>
<dbReference type="GO" id="GO:0015886">
    <property type="term" value="P:heme transport"/>
    <property type="evidence" value="ECO:0007669"/>
    <property type="project" value="InterPro"/>
</dbReference>
<keyword evidence="6 12" id="KW-1003">Cell membrane</keyword>
<dbReference type="EMBL" id="QZWB01000005">
    <property type="protein sequence ID" value="RJT47838.1"/>
    <property type="molecule type" value="Genomic_DNA"/>
</dbReference>
<dbReference type="EMBL" id="QFGG01000016">
    <property type="protein sequence ID" value="TID39820.1"/>
    <property type="molecule type" value="Genomic_DNA"/>
</dbReference>
<evidence type="ECO:0000256" key="5">
    <source>
        <dbReference type="ARBA" id="ARBA00022448"/>
    </source>
</evidence>
<reference evidence="15 18" key="2">
    <citation type="submission" date="2018-04" db="EMBL/GenBank/DDBJ databases">
        <title>Whole genome sequence comparison of clinical and drinking water Legionella pneumophila isolates.</title>
        <authorList>
            <person name="Garner E."/>
        </authorList>
    </citation>
    <scope>NUCLEOTIDE SEQUENCE [LARGE SCALE GENOMIC DNA]</scope>
    <source>
        <strain evidence="15 18">WH02</strain>
    </source>
</reference>
<evidence type="ECO:0000256" key="7">
    <source>
        <dbReference type="ARBA" id="ARBA00022519"/>
    </source>
</evidence>
<keyword evidence="10 12" id="KW-1133">Transmembrane helix</keyword>
<evidence type="ECO:0000256" key="3">
    <source>
        <dbReference type="ARBA" id="ARBA00008741"/>
    </source>
</evidence>
<evidence type="ECO:0000313" key="13">
    <source>
        <dbReference type="EMBL" id="PUT45018.1"/>
    </source>
</evidence>
<evidence type="ECO:0000313" key="15">
    <source>
        <dbReference type="EMBL" id="TID39820.1"/>
    </source>
</evidence>